<dbReference type="CDD" id="cd00143">
    <property type="entry name" value="PP2Cc"/>
    <property type="match status" value="1"/>
</dbReference>
<accession>A0A848B1P6</accession>
<dbReference type="Proteomes" id="UP000543804">
    <property type="component" value="Unassembled WGS sequence"/>
</dbReference>
<organism evidence="2 3">
    <name type="scientific">Selenomonas bovis</name>
    <dbReference type="NCBI Taxonomy" id="416586"/>
    <lineage>
        <taxon>Bacteria</taxon>
        <taxon>Bacillati</taxon>
        <taxon>Bacillota</taxon>
        <taxon>Negativicutes</taxon>
        <taxon>Selenomonadales</taxon>
        <taxon>Selenomonadaceae</taxon>
        <taxon>Selenomonas</taxon>
    </lineage>
</organism>
<feature type="domain" description="PPM-type phosphatase" evidence="1">
    <location>
        <begin position="3"/>
        <end position="233"/>
    </location>
</feature>
<dbReference type="SMART" id="SM00332">
    <property type="entry name" value="PP2Cc"/>
    <property type="match status" value="1"/>
</dbReference>
<reference evidence="2 3" key="1">
    <citation type="submission" date="2020-04" db="EMBL/GenBank/DDBJ databases">
        <authorList>
            <person name="Hitch T.C.A."/>
            <person name="Wylensek D."/>
            <person name="Clavel T."/>
        </authorList>
    </citation>
    <scope>NUCLEOTIDE SEQUENCE [LARGE SCALE GENOMIC DNA]</scope>
    <source>
        <strain evidence="2 3">PG-130-P53-12</strain>
    </source>
</reference>
<dbReference type="RefSeq" id="WP_170076938.1">
    <property type="nucleotide sequence ID" value="NZ_JABAFA010000001.1"/>
</dbReference>
<evidence type="ECO:0000313" key="3">
    <source>
        <dbReference type="Proteomes" id="UP000543804"/>
    </source>
</evidence>
<proteinExistence type="predicted"/>
<dbReference type="InterPro" id="IPR001932">
    <property type="entry name" value="PPM-type_phosphatase-like_dom"/>
</dbReference>
<gene>
    <name evidence="2" type="ORF">HF878_01280</name>
</gene>
<dbReference type="Pfam" id="PF13672">
    <property type="entry name" value="PP2C_2"/>
    <property type="match status" value="1"/>
</dbReference>
<protein>
    <submittedName>
        <fullName evidence="2">Stp1/IreP family PP2C-type Ser/Thr phosphatase</fullName>
    </submittedName>
</protein>
<dbReference type="GO" id="GO:0004722">
    <property type="term" value="F:protein serine/threonine phosphatase activity"/>
    <property type="evidence" value="ECO:0007669"/>
    <property type="project" value="InterPro"/>
</dbReference>
<comment type="caution">
    <text evidence="2">The sequence shown here is derived from an EMBL/GenBank/DDBJ whole genome shotgun (WGS) entry which is preliminary data.</text>
</comment>
<dbReference type="Gene3D" id="3.60.40.10">
    <property type="entry name" value="PPM-type phosphatase domain"/>
    <property type="match status" value="1"/>
</dbReference>
<evidence type="ECO:0000259" key="1">
    <source>
        <dbReference type="PROSITE" id="PS51746"/>
    </source>
</evidence>
<dbReference type="InterPro" id="IPR015655">
    <property type="entry name" value="PP2C"/>
</dbReference>
<evidence type="ECO:0000313" key="2">
    <source>
        <dbReference type="EMBL" id="NMD98120.1"/>
    </source>
</evidence>
<dbReference type="PANTHER" id="PTHR47992">
    <property type="entry name" value="PROTEIN PHOSPHATASE"/>
    <property type="match status" value="1"/>
</dbReference>
<dbReference type="EMBL" id="JABAFA010000001">
    <property type="protein sequence ID" value="NMD98120.1"/>
    <property type="molecule type" value="Genomic_DNA"/>
</dbReference>
<dbReference type="SMART" id="SM00331">
    <property type="entry name" value="PP2C_SIG"/>
    <property type="match status" value="1"/>
</dbReference>
<dbReference type="PROSITE" id="PS51746">
    <property type="entry name" value="PPM_2"/>
    <property type="match status" value="1"/>
</dbReference>
<dbReference type="InterPro" id="IPR036457">
    <property type="entry name" value="PPM-type-like_dom_sf"/>
</dbReference>
<name>A0A848B1P6_9FIRM</name>
<dbReference type="SUPFAM" id="SSF81606">
    <property type="entry name" value="PP2C-like"/>
    <property type="match status" value="1"/>
</dbReference>
<keyword evidence="3" id="KW-1185">Reference proteome</keyword>
<sequence length="234" mass="24639">MASCYACTDVGRVRPTNEDRALCFAPGVCLVADGMGGHAAGEVASALLVQTVQSYLEAEARPWGEESLSRAVRAANTAILAEASQFPACEGMGTTATVFSYADDKGVWAHVGDSRLYLFRRGTLLQVTRDHSYVEGLVENGSITQAEARIHPRKNVLTRAVGVEKEVEIDTGSFEIMAGDTVLLSTDGLTNMVTDEEVASLLSGSAEDPARALVDAANAAGGKDNITAVVVKFP</sequence>
<dbReference type="AlphaFoldDB" id="A0A848B1P6"/>
<dbReference type="NCBIfam" id="NF033484">
    <property type="entry name" value="Stp1_PP2C_phos"/>
    <property type="match status" value="1"/>
</dbReference>